<protein>
    <submittedName>
        <fullName evidence="3">Putative plexin-A3 isoform X7</fullName>
    </submittedName>
</protein>
<dbReference type="InterPro" id="IPR041362">
    <property type="entry name" value="TIG2_plexin"/>
</dbReference>
<dbReference type="PANTHER" id="PTHR22625:SF70">
    <property type="entry name" value="PLEXIN A, ISOFORM A"/>
    <property type="match status" value="1"/>
</dbReference>
<dbReference type="Gene3D" id="2.60.40.10">
    <property type="entry name" value="Immunoglobulins"/>
    <property type="match status" value="3"/>
</dbReference>
<dbReference type="GO" id="GO:0005886">
    <property type="term" value="C:plasma membrane"/>
    <property type="evidence" value="ECO:0007669"/>
    <property type="project" value="TreeGrafter"/>
</dbReference>
<dbReference type="Pfam" id="PF01833">
    <property type="entry name" value="TIG"/>
    <property type="match status" value="1"/>
</dbReference>
<dbReference type="EMBL" id="MRZV01001106">
    <property type="protein sequence ID" value="PIK40578.1"/>
    <property type="molecule type" value="Genomic_DNA"/>
</dbReference>
<reference evidence="3 4" key="1">
    <citation type="journal article" date="2017" name="PLoS Biol.">
        <title>The sea cucumber genome provides insights into morphological evolution and visceral regeneration.</title>
        <authorList>
            <person name="Zhang X."/>
            <person name="Sun L."/>
            <person name="Yuan J."/>
            <person name="Sun Y."/>
            <person name="Gao Y."/>
            <person name="Zhang L."/>
            <person name="Li S."/>
            <person name="Dai H."/>
            <person name="Hamel J.F."/>
            <person name="Liu C."/>
            <person name="Yu Y."/>
            <person name="Liu S."/>
            <person name="Lin W."/>
            <person name="Guo K."/>
            <person name="Jin S."/>
            <person name="Xu P."/>
            <person name="Storey K.B."/>
            <person name="Huan P."/>
            <person name="Zhang T."/>
            <person name="Zhou Y."/>
            <person name="Zhang J."/>
            <person name="Lin C."/>
            <person name="Li X."/>
            <person name="Xing L."/>
            <person name="Huo D."/>
            <person name="Sun M."/>
            <person name="Wang L."/>
            <person name="Mercier A."/>
            <person name="Li F."/>
            <person name="Yang H."/>
            <person name="Xiang J."/>
        </authorList>
    </citation>
    <scope>NUCLEOTIDE SEQUENCE [LARGE SCALE GENOMIC DNA]</scope>
    <source>
        <strain evidence="3">Shaxun</strain>
        <tissue evidence="3">Muscle</tissue>
    </source>
</reference>
<dbReference type="STRING" id="307972.A0A2G8JXW0"/>
<organism evidence="3 4">
    <name type="scientific">Stichopus japonicus</name>
    <name type="common">Sea cucumber</name>
    <dbReference type="NCBI Taxonomy" id="307972"/>
    <lineage>
        <taxon>Eukaryota</taxon>
        <taxon>Metazoa</taxon>
        <taxon>Echinodermata</taxon>
        <taxon>Eleutherozoa</taxon>
        <taxon>Echinozoa</taxon>
        <taxon>Holothuroidea</taxon>
        <taxon>Aspidochirotacea</taxon>
        <taxon>Aspidochirotida</taxon>
        <taxon>Stichopodidae</taxon>
        <taxon>Apostichopus</taxon>
    </lineage>
</organism>
<dbReference type="Pfam" id="PF18020">
    <property type="entry name" value="TIG_2"/>
    <property type="match status" value="1"/>
</dbReference>
<feature type="domain" description="Plexin TIG" evidence="2">
    <location>
        <begin position="90"/>
        <end position="174"/>
    </location>
</feature>
<dbReference type="AlphaFoldDB" id="A0A2G8JXW0"/>
<evidence type="ECO:0000313" key="3">
    <source>
        <dbReference type="EMBL" id="PIK40578.1"/>
    </source>
</evidence>
<dbReference type="SUPFAM" id="SSF81296">
    <property type="entry name" value="E set domains"/>
    <property type="match status" value="2"/>
</dbReference>
<keyword evidence="4" id="KW-1185">Reference proteome</keyword>
<dbReference type="Proteomes" id="UP000230750">
    <property type="component" value="Unassembled WGS sequence"/>
</dbReference>
<dbReference type="GO" id="GO:0030334">
    <property type="term" value="P:regulation of cell migration"/>
    <property type="evidence" value="ECO:0007669"/>
    <property type="project" value="TreeGrafter"/>
</dbReference>
<dbReference type="InterPro" id="IPR031148">
    <property type="entry name" value="Plexin"/>
</dbReference>
<dbReference type="InterPro" id="IPR002909">
    <property type="entry name" value="IPT_dom"/>
</dbReference>
<accession>A0A2G8JXW0</accession>
<dbReference type="GO" id="GO:0017154">
    <property type="term" value="F:semaphorin receptor activity"/>
    <property type="evidence" value="ECO:0007669"/>
    <property type="project" value="InterPro"/>
</dbReference>
<dbReference type="OrthoDB" id="26242at2759"/>
<dbReference type="InterPro" id="IPR013783">
    <property type="entry name" value="Ig-like_fold"/>
</dbReference>
<feature type="domain" description="IPT/TIG" evidence="1">
    <location>
        <begin position="256"/>
        <end position="297"/>
    </location>
</feature>
<evidence type="ECO:0000259" key="1">
    <source>
        <dbReference type="Pfam" id="PF01833"/>
    </source>
</evidence>
<proteinExistence type="predicted"/>
<dbReference type="CDD" id="cd00603">
    <property type="entry name" value="IPT_PCSR"/>
    <property type="match status" value="1"/>
</dbReference>
<dbReference type="PANTHER" id="PTHR22625">
    <property type="entry name" value="PLEXIN"/>
    <property type="match status" value="1"/>
</dbReference>
<sequence>MKVVEFFSGFLTVELQLLYEENGQTHAIASVPFEFYDCAITTFCSECAGNKYSCKWCLHSNQCIDEEQTCSISDGITTRTSCPLIRTTEEVLIPSGQSQELQFEGINLPNNTFQFSCQIQYTGLKRLIIAASIVDDRIRCEDNMYNYSSTVESISGSVVIFWGNFPIDMEGNLTGHVSGGTRIAINGYNLGFVPSDITTVSAAGISCTDSEYNSPQLVYCTTRSILQILSGKVVVQFSNNQLLPALSEQTFSYVRPTVLSVYPTRGPRSGGTRLVIRGTKLDSGLTQTVMMSTAPCVPGDGYSCKIEE</sequence>
<gene>
    <name evidence="3" type="ORF">BSL78_22563</name>
</gene>
<name>A0A2G8JXW0_STIJA</name>
<evidence type="ECO:0000259" key="2">
    <source>
        <dbReference type="Pfam" id="PF18020"/>
    </source>
</evidence>
<comment type="caution">
    <text evidence="3">The sequence shown here is derived from an EMBL/GenBank/DDBJ whole genome shotgun (WGS) entry which is preliminary data.</text>
</comment>
<dbReference type="InterPro" id="IPR014756">
    <property type="entry name" value="Ig_E-set"/>
</dbReference>
<dbReference type="GO" id="GO:0002116">
    <property type="term" value="C:semaphorin receptor complex"/>
    <property type="evidence" value="ECO:0007669"/>
    <property type="project" value="TreeGrafter"/>
</dbReference>
<evidence type="ECO:0000313" key="4">
    <source>
        <dbReference type="Proteomes" id="UP000230750"/>
    </source>
</evidence>